<evidence type="ECO:0000259" key="5">
    <source>
        <dbReference type="PROSITE" id="PS50956"/>
    </source>
</evidence>
<dbReference type="PANTHER" id="PTHR30154:SF0">
    <property type="entry name" value="LEUCINE-RESPONSIVE REGULATORY PROTEIN"/>
    <property type="match status" value="1"/>
</dbReference>
<dbReference type="GO" id="GO:0006355">
    <property type="term" value="P:regulation of DNA-templated transcription"/>
    <property type="evidence" value="ECO:0007669"/>
    <property type="project" value="UniProtKB-ARBA"/>
</dbReference>
<feature type="domain" description="HTH asnC-type" evidence="5">
    <location>
        <begin position="6"/>
        <end position="67"/>
    </location>
</feature>
<evidence type="ECO:0000313" key="7">
    <source>
        <dbReference type="Proteomes" id="UP000577891"/>
    </source>
</evidence>
<dbReference type="InterPro" id="IPR011008">
    <property type="entry name" value="Dimeric_a/b-barrel"/>
</dbReference>
<keyword evidence="1" id="KW-0805">Transcription regulation</keyword>
<dbReference type="SUPFAM" id="SSF54909">
    <property type="entry name" value="Dimeric alpha+beta barrel"/>
    <property type="match status" value="1"/>
</dbReference>
<dbReference type="PROSITE" id="PS50956">
    <property type="entry name" value="HTH_ASNC_2"/>
    <property type="match status" value="1"/>
</dbReference>
<dbReference type="PRINTS" id="PR00033">
    <property type="entry name" value="HTHASNC"/>
</dbReference>
<evidence type="ECO:0000256" key="4">
    <source>
        <dbReference type="ARBA" id="ARBA00023163"/>
    </source>
</evidence>
<dbReference type="GO" id="GO:0043565">
    <property type="term" value="F:sequence-specific DNA binding"/>
    <property type="evidence" value="ECO:0007669"/>
    <property type="project" value="InterPro"/>
</dbReference>
<evidence type="ECO:0000256" key="3">
    <source>
        <dbReference type="ARBA" id="ARBA00023159"/>
    </source>
</evidence>
<dbReference type="Proteomes" id="UP000577891">
    <property type="component" value="Unassembled WGS sequence"/>
</dbReference>
<dbReference type="SMART" id="SM00344">
    <property type="entry name" value="HTH_ASNC"/>
    <property type="match status" value="1"/>
</dbReference>
<dbReference type="PANTHER" id="PTHR30154">
    <property type="entry name" value="LEUCINE-RESPONSIVE REGULATORY PROTEIN"/>
    <property type="match status" value="1"/>
</dbReference>
<dbReference type="GO" id="GO:0043200">
    <property type="term" value="P:response to amino acid"/>
    <property type="evidence" value="ECO:0007669"/>
    <property type="project" value="TreeGrafter"/>
</dbReference>
<dbReference type="InterPro" id="IPR019888">
    <property type="entry name" value="Tscrpt_reg_AsnC-like"/>
</dbReference>
<dbReference type="Pfam" id="PF01037">
    <property type="entry name" value="AsnC_trans_reg"/>
    <property type="match status" value="1"/>
</dbReference>
<proteinExistence type="predicted"/>
<evidence type="ECO:0000256" key="1">
    <source>
        <dbReference type="ARBA" id="ARBA00023015"/>
    </source>
</evidence>
<dbReference type="CDD" id="cd00090">
    <property type="entry name" value="HTH_ARSR"/>
    <property type="match status" value="1"/>
</dbReference>
<keyword evidence="4" id="KW-0804">Transcription</keyword>
<keyword evidence="2" id="KW-0238">DNA-binding</keyword>
<evidence type="ECO:0000313" key="6">
    <source>
        <dbReference type="EMBL" id="MBB2173065.1"/>
    </source>
</evidence>
<dbReference type="Gene3D" id="1.10.10.10">
    <property type="entry name" value="Winged helix-like DNA-binding domain superfamily/Winged helix DNA-binding domain"/>
    <property type="match status" value="1"/>
</dbReference>
<sequence length="155" mass="17496">MKQFDIDEIDKRILRVLSIDGRISITDLARHAATSTATCFRRVQRLTEDGIITGFRADVAPTAVGRSAVIVMGVCLDRLNKLAFAEFEAAIRDHPLVVSCYLVSGEFDYLVTIRASSIDEFNAIYGDWLVSLPGIRMTRTFFSMKEVVQRTYLHF</sequence>
<reference evidence="6 7" key="1">
    <citation type="submission" date="2020-04" db="EMBL/GenBank/DDBJ databases">
        <title>Description of novel Gluconacetobacter.</title>
        <authorList>
            <person name="Sombolestani A."/>
        </authorList>
    </citation>
    <scope>NUCLEOTIDE SEQUENCE [LARGE SCALE GENOMIC DNA]</scope>
    <source>
        <strain evidence="6 7">LMG 27724</strain>
    </source>
</reference>
<gene>
    <name evidence="6" type="ORF">HLH35_13210</name>
</gene>
<dbReference type="GO" id="GO:0005829">
    <property type="term" value="C:cytosol"/>
    <property type="evidence" value="ECO:0007669"/>
    <property type="project" value="TreeGrafter"/>
</dbReference>
<dbReference type="InterPro" id="IPR000485">
    <property type="entry name" value="AsnC-type_HTH_dom"/>
</dbReference>
<accession>A0A7W4J1Q3</accession>
<comment type="caution">
    <text evidence="6">The sequence shown here is derived from an EMBL/GenBank/DDBJ whole genome shotgun (WGS) entry which is preliminary data.</text>
</comment>
<dbReference type="Gene3D" id="3.30.70.920">
    <property type="match status" value="1"/>
</dbReference>
<evidence type="ECO:0000256" key="2">
    <source>
        <dbReference type="ARBA" id="ARBA00023125"/>
    </source>
</evidence>
<dbReference type="RefSeq" id="WP_182979576.1">
    <property type="nucleotide sequence ID" value="NZ_BAABGB010000007.1"/>
</dbReference>
<dbReference type="InterPro" id="IPR036390">
    <property type="entry name" value="WH_DNA-bd_sf"/>
</dbReference>
<dbReference type="AlphaFoldDB" id="A0A7W4J1Q3"/>
<protein>
    <submittedName>
        <fullName evidence="6">Lrp/AsnC family transcriptional regulator</fullName>
    </submittedName>
</protein>
<keyword evidence="7" id="KW-1185">Reference proteome</keyword>
<keyword evidence="3" id="KW-0010">Activator</keyword>
<dbReference type="InterPro" id="IPR019887">
    <property type="entry name" value="Tscrpt_reg_AsnC/Lrp_C"/>
</dbReference>
<organism evidence="6 7">
    <name type="scientific">Gluconacetobacter asukensis</name>
    <dbReference type="NCBI Taxonomy" id="1017181"/>
    <lineage>
        <taxon>Bacteria</taxon>
        <taxon>Pseudomonadati</taxon>
        <taxon>Pseudomonadota</taxon>
        <taxon>Alphaproteobacteria</taxon>
        <taxon>Acetobacterales</taxon>
        <taxon>Acetobacteraceae</taxon>
        <taxon>Gluconacetobacter</taxon>
    </lineage>
</organism>
<dbReference type="Pfam" id="PF13412">
    <property type="entry name" value="HTH_24"/>
    <property type="match status" value="1"/>
</dbReference>
<dbReference type="EMBL" id="JABEQE010000011">
    <property type="protein sequence ID" value="MBB2173065.1"/>
    <property type="molecule type" value="Genomic_DNA"/>
</dbReference>
<dbReference type="InterPro" id="IPR011991">
    <property type="entry name" value="ArsR-like_HTH"/>
</dbReference>
<dbReference type="SUPFAM" id="SSF46785">
    <property type="entry name" value="Winged helix' DNA-binding domain"/>
    <property type="match status" value="1"/>
</dbReference>
<dbReference type="InterPro" id="IPR036388">
    <property type="entry name" value="WH-like_DNA-bd_sf"/>
</dbReference>
<name>A0A7W4J1Q3_9PROT</name>